<dbReference type="PANTHER" id="PTHR45966:SF34">
    <property type="entry name" value="GDSL-LIKE LIPASE_ACYLHYDROLASE"/>
    <property type="match status" value="1"/>
</dbReference>
<dbReference type="InterPro" id="IPR036514">
    <property type="entry name" value="SGNH_hydro_sf"/>
</dbReference>
<reference evidence="4" key="1">
    <citation type="submission" date="2018-02" db="EMBL/GenBank/DDBJ databases">
        <authorList>
            <person name="Cohen D.B."/>
            <person name="Kent A.D."/>
        </authorList>
    </citation>
    <scope>NUCLEOTIDE SEQUENCE</scope>
</reference>
<accession>A0A2N9EVM2</accession>
<dbReference type="InterPro" id="IPR001087">
    <property type="entry name" value="GDSL"/>
</dbReference>
<feature type="domain" description="Reverse transcriptase zinc-binding" evidence="3">
    <location>
        <begin position="15"/>
        <end position="99"/>
    </location>
</feature>
<gene>
    <name evidence="4" type="ORF">FSB_LOCUS6526</name>
</gene>
<dbReference type="Pfam" id="PF00657">
    <property type="entry name" value="Lipase_GDSL"/>
    <property type="match status" value="1"/>
</dbReference>
<dbReference type="SUPFAM" id="SSF52266">
    <property type="entry name" value="SGNH hydrolase"/>
    <property type="match status" value="1"/>
</dbReference>
<protein>
    <recommendedName>
        <fullName evidence="3">Reverse transcriptase zinc-binding domain-containing protein</fullName>
    </recommendedName>
</protein>
<dbReference type="EMBL" id="OIVN01000340">
    <property type="protein sequence ID" value="SPC78644.1"/>
    <property type="molecule type" value="Genomic_DNA"/>
</dbReference>
<dbReference type="GO" id="GO:0016298">
    <property type="term" value="F:lipase activity"/>
    <property type="evidence" value="ECO:0007669"/>
    <property type="project" value="TreeGrafter"/>
</dbReference>
<proteinExistence type="inferred from homology"/>
<dbReference type="Pfam" id="PF13966">
    <property type="entry name" value="zf-RVT"/>
    <property type="match status" value="1"/>
</dbReference>
<dbReference type="AlphaFoldDB" id="A0A2N9EVM2"/>
<keyword evidence="2" id="KW-0732">Signal</keyword>
<dbReference type="InterPro" id="IPR044552">
    <property type="entry name" value="GLIP1-5/GLL25"/>
</dbReference>
<organism evidence="4">
    <name type="scientific">Fagus sylvatica</name>
    <name type="common">Beechnut</name>
    <dbReference type="NCBI Taxonomy" id="28930"/>
    <lineage>
        <taxon>Eukaryota</taxon>
        <taxon>Viridiplantae</taxon>
        <taxon>Streptophyta</taxon>
        <taxon>Embryophyta</taxon>
        <taxon>Tracheophyta</taxon>
        <taxon>Spermatophyta</taxon>
        <taxon>Magnoliopsida</taxon>
        <taxon>eudicotyledons</taxon>
        <taxon>Gunneridae</taxon>
        <taxon>Pentapetalae</taxon>
        <taxon>rosids</taxon>
        <taxon>fabids</taxon>
        <taxon>Fagales</taxon>
        <taxon>Fagaceae</taxon>
        <taxon>Fagus</taxon>
    </lineage>
</organism>
<evidence type="ECO:0000313" key="4">
    <source>
        <dbReference type="EMBL" id="SPC78644.1"/>
    </source>
</evidence>
<dbReference type="Gene3D" id="3.40.50.1110">
    <property type="entry name" value="SGNH hydrolase"/>
    <property type="match status" value="1"/>
</dbReference>
<sequence>MLLMVCWCGSQEKGFQLKSFYKAMLPHTAAVGPWRNIWKPKVPTRVAFFVWTAALDRILTTDNLRRRRVIIMDWCCMCKNSGESSSHLLLHCSVAWELWNFILNLFGLQWVMPRDVRELIACWWTGRGRSKIKELWNLIPHAEELLAYTNVIPEWLCKEQQEKLFSGESLFAHVELIKENKLHVFPAVHSPKLLTNWQPKIVLLPDDLRQQIRFPNANSFSVVHYSENASIRIPSLKDSSELEIATDLAFQFQWRKLKHENMNVTRLKGELSVYHGKHRLHSGNEQEKSSKSWPLLHWGSPDVGKLLNILSKMGINGSVEQGADNDHNNSHLRGTRKLMLCCIQKRRGTRKLSKRQSGTLGFIIVSSTGLWSAGGQWYLTFDVGNNNYINTTIDYQRNFRPYGKTFFKYPTGRFSNGRLIPDFIAEYANLPLIPPYLHPGYNQYINGANFASGGAGALVETHQGLVIDLNTQLNYFKNMETKLRQQVGEKEAKALLVQAVYLVSIGNNDYIVPFNPNSTVLQSYSEEEYVNMVIGNLTTVIKEIYKKGGRKYAFLGLPPLGCIPIMRALKQGACMEEIITLVKLHNKALSGVLSKLESQLKGFKYAIADFYTFLSERMDNPSKYGFTEGKSACCGNGPYRGIPSCGVKEYELCENANDYVFFDSHPNEKAYQQFAELIWSGTPDVIGPYNLKALFEV</sequence>
<evidence type="ECO:0000259" key="3">
    <source>
        <dbReference type="Pfam" id="PF13966"/>
    </source>
</evidence>
<name>A0A2N9EVM2_FAGSY</name>
<dbReference type="InterPro" id="IPR035669">
    <property type="entry name" value="SGNH_plant_lipase-like"/>
</dbReference>
<dbReference type="PANTHER" id="PTHR45966">
    <property type="entry name" value="GDSL-LIKE LIPASE/ACYLHYDROLASE"/>
    <property type="match status" value="1"/>
</dbReference>
<evidence type="ECO:0000256" key="2">
    <source>
        <dbReference type="ARBA" id="ARBA00022729"/>
    </source>
</evidence>
<comment type="similarity">
    <text evidence="1">Belongs to the 'GDSL' lipolytic enzyme family.</text>
</comment>
<evidence type="ECO:0000256" key="1">
    <source>
        <dbReference type="ARBA" id="ARBA00008668"/>
    </source>
</evidence>
<dbReference type="InterPro" id="IPR026960">
    <property type="entry name" value="RVT-Znf"/>
</dbReference>
<dbReference type="CDD" id="cd01837">
    <property type="entry name" value="SGNH_plant_lipase_like"/>
    <property type="match status" value="1"/>
</dbReference>